<keyword evidence="13" id="KW-1185">Reference proteome</keyword>
<evidence type="ECO:0000256" key="6">
    <source>
        <dbReference type="ARBA" id="ARBA00022741"/>
    </source>
</evidence>
<dbReference type="InterPro" id="IPR027417">
    <property type="entry name" value="P-loop_NTPase"/>
</dbReference>
<comment type="similarity">
    <text evidence="2">Belongs to the ABC transporter superfamily.</text>
</comment>
<dbReference type="InterPro" id="IPR003593">
    <property type="entry name" value="AAA+_ATPase"/>
</dbReference>
<dbReference type="SUPFAM" id="SSF52540">
    <property type="entry name" value="P-loop containing nucleoside triphosphate hydrolases"/>
    <property type="match status" value="1"/>
</dbReference>
<evidence type="ECO:0000256" key="1">
    <source>
        <dbReference type="ARBA" id="ARBA00004202"/>
    </source>
</evidence>
<evidence type="ECO:0000256" key="7">
    <source>
        <dbReference type="ARBA" id="ARBA00022840"/>
    </source>
</evidence>
<evidence type="ECO:0000256" key="4">
    <source>
        <dbReference type="ARBA" id="ARBA00022475"/>
    </source>
</evidence>
<keyword evidence="7 12" id="KW-0067">ATP-binding</keyword>
<dbReference type="Gene3D" id="3.40.50.300">
    <property type="entry name" value="P-loop containing nucleotide triphosphate hydrolases"/>
    <property type="match status" value="1"/>
</dbReference>
<dbReference type="PROSITE" id="PS00211">
    <property type="entry name" value="ABC_TRANSPORTER_1"/>
    <property type="match status" value="1"/>
</dbReference>
<evidence type="ECO:0000256" key="8">
    <source>
        <dbReference type="ARBA" id="ARBA00023004"/>
    </source>
</evidence>
<organism evidence="12 13">
    <name type="scientific">Agrobacterium cavarae</name>
    <dbReference type="NCBI Taxonomy" id="2528239"/>
    <lineage>
        <taxon>Bacteria</taxon>
        <taxon>Pseudomonadati</taxon>
        <taxon>Pseudomonadota</taxon>
        <taxon>Alphaproteobacteria</taxon>
        <taxon>Hyphomicrobiales</taxon>
        <taxon>Rhizobiaceae</taxon>
        <taxon>Rhizobium/Agrobacterium group</taxon>
        <taxon>Agrobacterium</taxon>
    </lineage>
</organism>
<keyword evidence="6" id="KW-0547">Nucleotide-binding</keyword>
<evidence type="ECO:0000313" key="13">
    <source>
        <dbReference type="Proteomes" id="UP000294239"/>
    </source>
</evidence>
<dbReference type="GO" id="GO:0005524">
    <property type="term" value="F:ATP binding"/>
    <property type="evidence" value="ECO:0007669"/>
    <property type="project" value="UniProtKB-KW"/>
</dbReference>
<evidence type="ECO:0000256" key="9">
    <source>
        <dbReference type="ARBA" id="ARBA00023065"/>
    </source>
</evidence>
<dbReference type="Proteomes" id="UP000294239">
    <property type="component" value="Unassembled WGS sequence"/>
</dbReference>
<evidence type="ECO:0000256" key="2">
    <source>
        <dbReference type="ARBA" id="ARBA00005417"/>
    </source>
</evidence>
<evidence type="ECO:0000259" key="11">
    <source>
        <dbReference type="PROSITE" id="PS50893"/>
    </source>
</evidence>
<dbReference type="GeneID" id="301041594"/>
<dbReference type="Pfam" id="PF00005">
    <property type="entry name" value="ABC_tran"/>
    <property type="match status" value="1"/>
</dbReference>
<evidence type="ECO:0000256" key="10">
    <source>
        <dbReference type="ARBA" id="ARBA00023136"/>
    </source>
</evidence>
<dbReference type="SMART" id="SM00382">
    <property type="entry name" value="AAA"/>
    <property type="match status" value="1"/>
</dbReference>
<comment type="subcellular location">
    <subcellularLocation>
        <location evidence="1">Cell membrane</location>
        <topology evidence="1">Peripheral membrane protein</topology>
    </subcellularLocation>
</comment>
<dbReference type="PROSITE" id="PS50893">
    <property type="entry name" value="ABC_TRANSPORTER_2"/>
    <property type="match status" value="1"/>
</dbReference>
<dbReference type="InterPro" id="IPR051535">
    <property type="entry name" value="Siderophore_ABC-ATPase"/>
</dbReference>
<evidence type="ECO:0000313" key="12">
    <source>
        <dbReference type="EMBL" id="TBN12648.1"/>
    </source>
</evidence>
<dbReference type="RefSeq" id="WP_130977922.1">
    <property type="nucleotide sequence ID" value="NZ_SISF01000029.1"/>
</dbReference>
<dbReference type="InterPro" id="IPR017871">
    <property type="entry name" value="ABC_transporter-like_CS"/>
</dbReference>
<evidence type="ECO:0000256" key="3">
    <source>
        <dbReference type="ARBA" id="ARBA00022448"/>
    </source>
</evidence>
<proteinExistence type="inferred from homology"/>
<sequence>MNIHTCNHHLAEARIKADAIHVSRGTTGILHNLSVTIPDASFTAIVGANGCGKSTLLMTLARLLTPKAGEVKLDGASISEMRPKEFARIVGLMPQTATAPDGITVSELVACGRFPYQNALRQWSRADEEAVARALDLTGMREIATRNVNELSGGQRQRAWIAMVLAQETPIIFLDEPTSFLDIAHQIELMTLLENLNRESGRTIVAVLHDLNQACRFATHMIAMRDGRIVAEGEPGAIMTEELVADVFSLHAIIASDPVSRTPMVVPRGGLRDTLPKNGEKA</sequence>
<evidence type="ECO:0000256" key="5">
    <source>
        <dbReference type="ARBA" id="ARBA00022496"/>
    </source>
</evidence>
<gene>
    <name evidence="12" type="ORF">EYC79_10435</name>
</gene>
<dbReference type="PANTHER" id="PTHR42771">
    <property type="entry name" value="IRON(3+)-HYDROXAMATE IMPORT ATP-BINDING PROTEIN FHUC"/>
    <property type="match status" value="1"/>
</dbReference>
<keyword evidence="5" id="KW-0410">Iron transport</keyword>
<name>A0ABY1Y843_9HYPH</name>
<accession>A0ABY1Y843</accession>
<keyword evidence="4" id="KW-1003">Cell membrane</keyword>
<protein>
    <submittedName>
        <fullName evidence="12">ABC transporter ATP-binding protein</fullName>
    </submittedName>
</protein>
<feature type="domain" description="ABC transporter" evidence="11">
    <location>
        <begin position="15"/>
        <end position="251"/>
    </location>
</feature>
<comment type="caution">
    <text evidence="12">The sequence shown here is derived from an EMBL/GenBank/DDBJ whole genome shotgun (WGS) entry which is preliminary data.</text>
</comment>
<keyword evidence="9" id="KW-0406">Ion transport</keyword>
<dbReference type="PANTHER" id="PTHR42771:SF12">
    <property type="entry name" value="FE(3+) DICITRATE TRANSPORT ATP-BINDING PROTEIN FECE-RELATED"/>
    <property type="match status" value="1"/>
</dbReference>
<keyword evidence="3" id="KW-0813">Transport</keyword>
<dbReference type="EMBL" id="SISF01000029">
    <property type="protein sequence ID" value="TBN12648.1"/>
    <property type="molecule type" value="Genomic_DNA"/>
</dbReference>
<reference evidence="12 13" key="1">
    <citation type="submission" date="2019-02" db="EMBL/GenBank/DDBJ databases">
        <title>Current taxonomic status of genus Agrobacterium and description of Agrobacterium cavarae sp. nov. isolated from maize roots.</title>
        <authorList>
            <person name="Flores-Felix J.D."/>
            <person name="Menendez E."/>
            <person name="Ramirez-Bahena M.H."/>
            <person name="Garcia-Fraile P."/>
            <person name="Velazquez E."/>
        </authorList>
    </citation>
    <scope>NUCLEOTIDE SEQUENCE [LARGE SCALE GENOMIC DNA]</scope>
    <source>
        <strain evidence="12 13">RZME10</strain>
    </source>
</reference>
<dbReference type="CDD" id="cd03214">
    <property type="entry name" value="ABC_Iron-Siderophores_B12_Hemin"/>
    <property type="match status" value="1"/>
</dbReference>
<keyword evidence="8" id="KW-0408">Iron</keyword>
<dbReference type="InterPro" id="IPR003439">
    <property type="entry name" value="ABC_transporter-like_ATP-bd"/>
</dbReference>
<keyword evidence="10" id="KW-0472">Membrane</keyword>